<evidence type="ECO:0000313" key="1">
    <source>
        <dbReference type="Proteomes" id="UP000694863"/>
    </source>
</evidence>
<keyword evidence="1" id="KW-1185">Reference proteome</keyword>
<dbReference type="RefSeq" id="XP_045152805.1">
    <property type="nucleotide sequence ID" value="XM_045296870.1"/>
</dbReference>
<sequence>MSCVLTTLRPQELALGTLMKFVQLEGSHPLEKPKWEGHYLFPRELFKLVVEGLLSLEEDRALLLSQLQSSLEYDDLRYHAMQAATGALARVTDGGAEVPLPFWNNTFTLLSAISLPRQEGRTPSFYVRHKEPSDKWKVAHLKVSSSAPRSGRAC</sequence>
<protein>
    <submittedName>
        <fullName evidence="2">Nucleolar complex protein 4 homolog</fullName>
    </submittedName>
</protein>
<evidence type="ECO:0000313" key="2">
    <source>
        <dbReference type="RefSeq" id="XP_045152805.1"/>
    </source>
</evidence>
<dbReference type="Proteomes" id="UP000694863">
    <property type="component" value="Unplaced"/>
</dbReference>
<name>A0AC55DM41_ECHTE</name>
<proteinExistence type="predicted"/>
<reference evidence="2" key="1">
    <citation type="submission" date="2025-08" db="UniProtKB">
        <authorList>
            <consortium name="RefSeq"/>
        </authorList>
    </citation>
    <scope>IDENTIFICATION</scope>
</reference>
<accession>A0AC55DM41</accession>
<gene>
    <name evidence="2" type="primary">NOC4L</name>
</gene>
<organism evidence="1 2">
    <name type="scientific">Echinops telfairi</name>
    <name type="common">Lesser hedgehog tenrec</name>
    <dbReference type="NCBI Taxonomy" id="9371"/>
    <lineage>
        <taxon>Eukaryota</taxon>
        <taxon>Metazoa</taxon>
        <taxon>Chordata</taxon>
        <taxon>Craniata</taxon>
        <taxon>Vertebrata</taxon>
        <taxon>Euteleostomi</taxon>
        <taxon>Mammalia</taxon>
        <taxon>Eutheria</taxon>
        <taxon>Afrotheria</taxon>
        <taxon>Tenrecidae</taxon>
        <taxon>Tenrecinae</taxon>
        <taxon>Echinops</taxon>
    </lineage>
</organism>